<feature type="region of interest" description="Disordered" evidence="1">
    <location>
        <begin position="685"/>
        <end position="743"/>
    </location>
</feature>
<feature type="region of interest" description="Disordered" evidence="1">
    <location>
        <begin position="1"/>
        <end position="172"/>
    </location>
</feature>
<feature type="compositionally biased region" description="Polar residues" evidence="1">
    <location>
        <begin position="1799"/>
        <end position="1812"/>
    </location>
</feature>
<feature type="compositionally biased region" description="Low complexity" evidence="1">
    <location>
        <begin position="65"/>
        <end position="98"/>
    </location>
</feature>
<dbReference type="SUPFAM" id="SSF57716">
    <property type="entry name" value="Glucocorticoid receptor-like (DNA-binding domain)"/>
    <property type="match status" value="1"/>
</dbReference>
<feature type="compositionally biased region" description="Basic and acidic residues" evidence="1">
    <location>
        <begin position="994"/>
        <end position="1006"/>
    </location>
</feature>
<feature type="compositionally biased region" description="Polar residues" evidence="1">
    <location>
        <begin position="1355"/>
        <end position="1365"/>
    </location>
</feature>
<feature type="compositionally biased region" description="Basic residues" evidence="1">
    <location>
        <begin position="712"/>
        <end position="727"/>
    </location>
</feature>
<evidence type="ECO:0000256" key="1">
    <source>
        <dbReference type="SAM" id="MobiDB-lite"/>
    </source>
</evidence>
<dbReference type="InterPro" id="IPR013088">
    <property type="entry name" value="Znf_NHR/GATA"/>
</dbReference>
<feature type="compositionally biased region" description="Polar residues" evidence="1">
    <location>
        <begin position="1131"/>
        <end position="1141"/>
    </location>
</feature>
<proteinExistence type="predicted"/>
<reference evidence="2 3" key="1">
    <citation type="submission" date="2016-07" db="EMBL/GenBank/DDBJ databases">
        <title>Pervasive Adenine N6-methylation of Active Genes in Fungi.</title>
        <authorList>
            <consortium name="DOE Joint Genome Institute"/>
            <person name="Mondo S.J."/>
            <person name="Dannebaum R.O."/>
            <person name="Kuo R.C."/>
            <person name="Labutti K."/>
            <person name="Haridas S."/>
            <person name="Kuo A."/>
            <person name="Salamov A."/>
            <person name="Ahrendt S.R."/>
            <person name="Lipzen A."/>
            <person name="Sullivan W."/>
            <person name="Andreopoulos W.B."/>
            <person name="Clum A."/>
            <person name="Lindquist E."/>
            <person name="Daum C."/>
            <person name="Ramamoorthy G.K."/>
            <person name="Gryganskyi A."/>
            <person name="Culley D."/>
            <person name="Magnuson J.K."/>
            <person name="James T.Y."/>
            <person name="O'Malley M.A."/>
            <person name="Stajich J.E."/>
            <person name="Spatafora J.W."/>
            <person name="Visel A."/>
            <person name="Grigoriev I.V."/>
        </authorList>
    </citation>
    <scope>NUCLEOTIDE SEQUENCE [LARGE SCALE GENOMIC DNA]</scope>
    <source>
        <strain evidence="2 3">PL171</strain>
    </source>
</reference>
<feature type="compositionally biased region" description="Polar residues" evidence="1">
    <location>
        <begin position="109"/>
        <end position="118"/>
    </location>
</feature>
<feature type="compositionally biased region" description="Low complexity" evidence="1">
    <location>
        <begin position="31"/>
        <end position="58"/>
    </location>
</feature>
<feature type="compositionally biased region" description="Basic residues" evidence="1">
    <location>
        <begin position="1233"/>
        <end position="1245"/>
    </location>
</feature>
<evidence type="ECO:0000313" key="3">
    <source>
        <dbReference type="Proteomes" id="UP000193411"/>
    </source>
</evidence>
<feature type="compositionally biased region" description="Low complexity" evidence="1">
    <location>
        <begin position="1732"/>
        <end position="1743"/>
    </location>
</feature>
<feature type="region of interest" description="Disordered" evidence="1">
    <location>
        <begin position="914"/>
        <end position="953"/>
    </location>
</feature>
<dbReference type="GO" id="GO:0008270">
    <property type="term" value="F:zinc ion binding"/>
    <property type="evidence" value="ECO:0007669"/>
    <property type="project" value="InterPro"/>
</dbReference>
<feature type="region of interest" description="Disordered" evidence="1">
    <location>
        <begin position="447"/>
        <end position="525"/>
    </location>
</feature>
<feature type="compositionally biased region" description="Low complexity" evidence="1">
    <location>
        <begin position="1493"/>
        <end position="1524"/>
    </location>
</feature>
<feature type="compositionally biased region" description="Basic and acidic residues" evidence="1">
    <location>
        <begin position="1089"/>
        <end position="1110"/>
    </location>
</feature>
<feature type="region of interest" description="Disordered" evidence="1">
    <location>
        <begin position="985"/>
        <end position="1754"/>
    </location>
</feature>
<dbReference type="Proteomes" id="UP000193411">
    <property type="component" value="Unassembled WGS sequence"/>
</dbReference>
<feature type="compositionally biased region" description="Basic and acidic residues" evidence="1">
    <location>
        <begin position="1633"/>
        <end position="1644"/>
    </location>
</feature>
<feature type="compositionally biased region" description="Basic residues" evidence="1">
    <location>
        <begin position="1"/>
        <end position="10"/>
    </location>
</feature>
<feature type="compositionally biased region" description="Polar residues" evidence="1">
    <location>
        <begin position="1373"/>
        <end position="1414"/>
    </location>
</feature>
<feature type="compositionally biased region" description="Low complexity" evidence="1">
    <location>
        <begin position="1592"/>
        <end position="1601"/>
    </location>
</feature>
<feature type="compositionally biased region" description="Basic and acidic residues" evidence="1">
    <location>
        <begin position="924"/>
        <end position="938"/>
    </location>
</feature>
<name>A0A1Y2HF04_9FUNG</name>
<gene>
    <name evidence="2" type="ORF">BCR44DRAFT_225381</name>
</gene>
<feature type="compositionally biased region" description="Basic residues" evidence="1">
    <location>
        <begin position="1285"/>
        <end position="1298"/>
    </location>
</feature>
<organism evidence="2 3">
    <name type="scientific">Catenaria anguillulae PL171</name>
    <dbReference type="NCBI Taxonomy" id="765915"/>
    <lineage>
        <taxon>Eukaryota</taxon>
        <taxon>Fungi</taxon>
        <taxon>Fungi incertae sedis</taxon>
        <taxon>Blastocladiomycota</taxon>
        <taxon>Blastocladiomycetes</taxon>
        <taxon>Blastocladiales</taxon>
        <taxon>Catenariaceae</taxon>
        <taxon>Catenaria</taxon>
    </lineage>
</organism>
<feature type="region of interest" description="Disordered" evidence="1">
    <location>
        <begin position="1799"/>
        <end position="1826"/>
    </location>
</feature>
<feature type="compositionally biased region" description="Low complexity" evidence="1">
    <location>
        <begin position="566"/>
        <end position="580"/>
    </location>
</feature>
<feature type="compositionally biased region" description="Basic and acidic residues" evidence="1">
    <location>
        <begin position="1603"/>
        <end position="1618"/>
    </location>
</feature>
<feature type="compositionally biased region" description="Basic residues" evidence="1">
    <location>
        <begin position="1579"/>
        <end position="1590"/>
    </location>
</feature>
<evidence type="ECO:0008006" key="4">
    <source>
        <dbReference type="Google" id="ProtNLM"/>
    </source>
</evidence>
<feature type="region of interest" description="Disordered" evidence="1">
    <location>
        <begin position="565"/>
        <end position="585"/>
    </location>
</feature>
<feature type="compositionally biased region" description="Polar residues" evidence="1">
    <location>
        <begin position="1472"/>
        <end position="1488"/>
    </location>
</feature>
<feature type="compositionally biased region" description="Basic and acidic residues" evidence="1">
    <location>
        <begin position="1117"/>
        <end position="1126"/>
    </location>
</feature>
<dbReference type="EMBL" id="MCFL01000038">
    <property type="protein sequence ID" value="ORZ33177.1"/>
    <property type="molecule type" value="Genomic_DNA"/>
</dbReference>
<keyword evidence="3" id="KW-1185">Reference proteome</keyword>
<evidence type="ECO:0000313" key="2">
    <source>
        <dbReference type="EMBL" id="ORZ33177.1"/>
    </source>
</evidence>
<protein>
    <recommendedName>
        <fullName evidence="4">GATA-type domain-containing protein</fullName>
    </recommendedName>
</protein>
<dbReference type="GO" id="GO:0006355">
    <property type="term" value="P:regulation of DNA-templated transcription"/>
    <property type="evidence" value="ECO:0007669"/>
    <property type="project" value="InterPro"/>
</dbReference>
<feature type="compositionally biased region" description="Polar residues" evidence="1">
    <location>
        <begin position="452"/>
        <end position="479"/>
    </location>
</feature>
<feature type="compositionally biased region" description="Low complexity" evidence="1">
    <location>
        <begin position="1545"/>
        <end position="1556"/>
    </location>
</feature>
<feature type="compositionally biased region" description="Low complexity" evidence="1">
    <location>
        <begin position="1676"/>
        <end position="1701"/>
    </location>
</feature>
<feature type="compositionally biased region" description="Low complexity" evidence="1">
    <location>
        <begin position="697"/>
        <end position="707"/>
    </location>
</feature>
<feature type="compositionally biased region" description="Basic and acidic residues" evidence="1">
    <location>
        <begin position="155"/>
        <end position="164"/>
    </location>
</feature>
<sequence length="1993" mass="215351">MTASRSRRGRSSANESGDPEPPKRANRSTARRSAASSTATSESAQLASELAPASSSTRSSRRTTTRQTGPSSSSPTSRSTSTDASATQSAAPTAAAAARKPRRKKQTDVPDNSGSRQSAAAKPEMKSKVSSAQRTEARRRSRSKRKVADVAPSDSHNDHSESQKDFANGGAARHGSDIIQQHMTASGVGYEPVGGRVSPIYSWDSWYHGCTGSEDEDDDEGGTSRSLVGAHMHNQGYNECLTMQHCWTDTSPASFCPSADVFPSSGSNLSSNCITPAKADSGLWLPELLLQLRNDSSSANTPRHRLASESYINDTQAEDDMQVDSTIEFPSPPSHSRDVPSYADRAVFSHLSTTAQWTLDAVNSSATASAEAAKLLDPAQPPATNMGHAEFMRPWLPSSHHGVSMPFSNGLGQAGYPSTSAWPEQHLDSSHATPMTYVQVPPFAQSCHHSHNSQFPPSAPATTSTGNQVSSYAYSHPQASNPPCPNHSQYPAHHRSAYPPSGPFNHSISPPPPPPPPPATIQIQSNMNDPNRMVIIMDHPTKDKLEALAAALNLASIKLVASDTASTSRPHSPFHSSSHTVHTRDAGFGQDKTAATTHIPDPYAVQCQYPPPPNGYCYASNNQMYPQHYAPVPPPPPPMMASLSASGVSDIGPLGPLPPMHSSVFSAFSSPMSPMLALRPESHLRTHNCDSEDDNNDNGSDADLADAPPRHVPAKQKPPKGIRRAPRHSTAPPSQPQQEDPALDAQREKYRQRALLAAATRKQKREAAQVTRDTRAERAEKRRLLRLNASQVQAPVVAEQRASGMDELVLDEGAAGGIAEQHDDAMEGIEAGEQGTAACSGNEEGKEREVADESVDQTMEPAAADAPLKESNVSGRRRGPKLTAADLGVDTTGMNNEQIARAIRCANARRAAAASVASRKRKRMLDSAKGKGKDKDKQCIVSEGPPPPGSTRHELREDFEEEMQLANTASVHQERIVLADPSEVAPITGQGSEPNKEQLEPEHPEPFEEPEASAQHEDSEMEGEQGDLDGTGAELFGLRLESKEPDLPEPLGGCNTYHEMQVEEEDGHKEGCADEADEQQGLVESGDAEETKSDTQLESTHRIVTDHDNDPIEQLEDDRGHIHEQRMPSAGTDSGSESENPTIADPPSPPPKRVRRSTRIARSTGSLPIEPEPIIDSTLNAAGPSVDSENASSRLRTRRQAEQDAIRSSPIRQRYKKSDDVQGAGDSGDRSHLASRTRFNRKRQRQPSASSDQETTSESMAGVSDLHIEKASGVQKDSGLDQPKARRRSSRKSRRRAKAVVEGSEAVASPDAMSADESQTQAPTVETRPPWRVPSNDQGTMEPQLDSMDVDNDSSTEFAQQQQLQKEPAAPLKQSNISSDPSLVLSLRQSPPGSPTPEQSFSVADTSPTSQRSSPALAAVATQPRHIMDDPDDPMVSDLNQSPPIPRVDSAAMGGETDNDFMTVDSQDRNSHVQPQNDELVMQRQQLFEPSDPRLSPASAPLAHSSPSTAWLKTQPTPMSQPSTPGAPPAPMQPIILVDEERDPNVPVRRGRPPGNTYLRIKASEAVQSGLLTGQPKLPSRRGRPPKHKSASTDSASGAAANEQKDSARTPERRESTRESLLSNSASANQTNHSRDSDSGHPEPDPPSASPSTSSHDDSALLSLPINLGSLSPTHPSRTSPAQSTSSASTSRSTARQFTSAFRGVSSSTSLFPPQPSVTPAGHSQVSDWNKPSISSPGPQSPSFTSFPPGSAARHNAQHFSGVIRQVSAVTAIQQKQGMQSQPVPTRYVAAFTSPSFTGQWAARNPSSSTRQHPPPPTPIEDNSIPALTSNHTAQLHHPRAEPPAPPQELYPIPPHILNAIHDRCNSKPGPKRWQPVIIEDSDEEDLYDSDQEWTWTGRPRMTDKRRKKMQKRAKQAERALKGPPFCRNCYTDESCGWRWSKLERKTLLCNACAMWERRHKTPKKVDANMPCLRCGANVILPKEEIRPMCLVR</sequence>
<feature type="compositionally biased region" description="Pro residues" evidence="1">
    <location>
        <begin position="509"/>
        <end position="519"/>
    </location>
</feature>
<comment type="caution">
    <text evidence="2">The sequence shown here is derived from an EMBL/GenBank/DDBJ whole genome shotgun (WGS) entry which is preliminary data.</text>
</comment>
<feature type="compositionally biased region" description="Polar residues" evidence="1">
    <location>
        <begin position="1246"/>
        <end position="1259"/>
    </location>
</feature>
<accession>A0A1Y2HF04</accession>
<dbReference type="Gene3D" id="3.30.50.10">
    <property type="entry name" value="Erythroid Transcription Factor GATA-1, subunit A"/>
    <property type="match status" value="1"/>
</dbReference>